<feature type="region of interest" description="Disordered" evidence="4">
    <location>
        <begin position="995"/>
        <end position="1022"/>
    </location>
</feature>
<name>A0A819ATY7_9BILA</name>
<dbReference type="PANTHER" id="PTHR12241:SF147">
    <property type="entry name" value="TUBULIN POLYGLUTAMYLASE TTLL7"/>
    <property type="match status" value="1"/>
</dbReference>
<evidence type="ECO:0000256" key="4">
    <source>
        <dbReference type="SAM" id="MobiDB-lite"/>
    </source>
</evidence>
<dbReference type="SUPFAM" id="SSF56059">
    <property type="entry name" value="Glutathione synthetase ATP-binding domain-like"/>
    <property type="match status" value="1"/>
</dbReference>
<evidence type="ECO:0000256" key="1">
    <source>
        <dbReference type="ARBA" id="ARBA00022598"/>
    </source>
</evidence>
<organism evidence="6 7">
    <name type="scientific">Adineta steineri</name>
    <dbReference type="NCBI Taxonomy" id="433720"/>
    <lineage>
        <taxon>Eukaryota</taxon>
        <taxon>Metazoa</taxon>
        <taxon>Spiralia</taxon>
        <taxon>Gnathifera</taxon>
        <taxon>Rotifera</taxon>
        <taxon>Eurotatoria</taxon>
        <taxon>Bdelloidea</taxon>
        <taxon>Adinetida</taxon>
        <taxon>Adinetidae</taxon>
        <taxon>Adineta</taxon>
    </lineage>
</organism>
<dbReference type="EMBL" id="CAJOAY010001087">
    <property type="protein sequence ID" value="CAF3791049.1"/>
    <property type="molecule type" value="Genomic_DNA"/>
</dbReference>
<keyword evidence="1" id="KW-0436">Ligase</keyword>
<feature type="transmembrane region" description="Helical" evidence="5">
    <location>
        <begin position="82"/>
        <end position="103"/>
    </location>
</feature>
<dbReference type="GO" id="GO:0036064">
    <property type="term" value="C:ciliary basal body"/>
    <property type="evidence" value="ECO:0007669"/>
    <property type="project" value="TreeGrafter"/>
</dbReference>
<gene>
    <name evidence="6" type="ORF">OKA104_LOCUS17910</name>
</gene>
<keyword evidence="5" id="KW-1133">Transmembrane helix</keyword>
<proteinExistence type="predicted"/>
<dbReference type="GO" id="GO:0000226">
    <property type="term" value="P:microtubule cytoskeleton organization"/>
    <property type="evidence" value="ECO:0007669"/>
    <property type="project" value="TreeGrafter"/>
</dbReference>
<feature type="compositionally biased region" description="Acidic residues" evidence="4">
    <location>
        <begin position="920"/>
        <end position="930"/>
    </location>
</feature>
<evidence type="ECO:0000313" key="7">
    <source>
        <dbReference type="Proteomes" id="UP000663881"/>
    </source>
</evidence>
<evidence type="ECO:0000256" key="5">
    <source>
        <dbReference type="SAM" id="Phobius"/>
    </source>
</evidence>
<reference evidence="6" key="1">
    <citation type="submission" date="2021-02" db="EMBL/GenBank/DDBJ databases">
        <authorList>
            <person name="Nowell W R."/>
        </authorList>
    </citation>
    <scope>NUCLEOTIDE SEQUENCE</scope>
</reference>
<dbReference type="InterPro" id="IPR004344">
    <property type="entry name" value="TTL/TTLL_fam"/>
</dbReference>
<dbReference type="PROSITE" id="PS51221">
    <property type="entry name" value="TTL"/>
    <property type="match status" value="1"/>
</dbReference>
<sequence length="1244" mass="143984">MILVSINLTPYFGQGPVYPTQKGFESDDCRYVHWWTSILYIGNFINSNKMCLGITWYLHNDMQFHWIAPLVLIPFVLGRKSISFIIATLFVLIGIGSILGVLLRSSNGLLDQHQSSSSVYNYKTLNKMVTRSTSGRILNHSSIKSNNKSNKNNKLLRKSLIEQTSHSPSTTLLSQISIHDMIIEGEWKFRGNDIDSLQCQSMGIENLISTCHDIMKNTQKIIKLKQQEQRMSFINYELWSLIRFDTFNTLTDAERAVLNRAHIFDLMTIVFEAASTSKSISQLVRIWREASEHIKQNSVSTSLNQFKISYENAFRHLTHAPENSILQITVHASLLNGYSRMNLQDLGEKLGIRRSQFDMGSIRDSTQNFQDLIKVLREQRIKQEREQQAVDTNKLPYRPRKKRGLNANVSGTKFSGVRLAADVFGFAISSETDFTCNLIWNDTLISMDIVSSLKPYQKINHFPTMSEISRKDLLARNFDKLSRILPDEYNYTPRTWILPNEYNIWYSYASSKSKKDPPAYILKPNNGAMGHGIQVCCDYERIQPMDNYIIQEYVQEPYLLDGFKFDLRIYALVTSCDPLRMFIFNNGLVRMSTEKYEAPSRKNASHLYMHLTNYSVNKYNVDYEVSKSSKNAENTGSKRSLKYLFEYLRTRNQDATKLWKDIQNIVIKTVFLAQPHLFSAYRMCRPGASPSSESVCFELLGFDILIDKTLKPWVLEVNRCPSFGTNEQIDFDIKMKLLLDTFELLRFRTSDRKKSFASEKAEAQRRLYTNQGKTSRLVDDTTTLLSTGTYGDLRNRQKKLADIKEKLYLLHRETARETFENRHLGNFIRLFPVEDSIRMNELMSLLTKCFDVLYVNKKDLSWSNKYYNRYKEDELLDQLAELEDQEQNDMKRNSRLAFTTNNNPVIDRASPSASFASELSDNDEDEENDNNEYRSNTPPTLSDSISKTSASTPIAKPNNSLIKRYASQSRTDFSSTSISPLFPRKQRQTQFIATNLLPSNTKSTDKKLSSNSSNQSSDLTSRLTSRAVNNKFQTITYTTIIQTPRRQSNLRSTSMNLPKELQLSDIELTRFYQSILEQMHQLCIRYPNKTADETRQICNEVIENWKKYRTSLGQFWLAKLDTKKRQAILRIVWNNVQQIIKQIWTIDESVENLSLSKHFAKLEQRLLTNNGQCLWDICQNKQNSWSISLLINTHRLSTVELSCCTRFVELCKQALFVVYRYSIDENNEKQRQQQTEGATVAVVG</sequence>
<feature type="compositionally biased region" description="Polar residues" evidence="4">
    <location>
        <begin position="933"/>
        <end position="960"/>
    </location>
</feature>
<keyword evidence="5" id="KW-0472">Membrane</keyword>
<dbReference type="GO" id="GO:0070740">
    <property type="term" value="F:tubulin-glutamic acid ligase activity"/>
    <property type="evidence" value="ECO:0007669"/>
    <property type="project" value="TreeGrafter"/>
</dbReference>
<evidence type="ECO:0000313" key="6">
    <source>
        <dbReference type="EMBL" id="CAF3791049.1"/>
    </source>
</evidence>
<accession>A0A819ATY7</accession>
<dbReference type="PANTHER" id="PTHR12241">
    <property type="entry name" value="TUBULIN POLYGLUTAMYLASE"/>
    <property type="match status" value="1"/>
</dbReference>
<dbReference type="GO" id="GO:0005524">
    <property type="term" value="F:ATP binding"/>
    <property type="evidence" value="ECO:0007669"/>
    <property type="project" value="UniProtKB-KW"/>
</dbReference>
<evidence type="ECO:0000256" key="2">
    <source>
        <dbReference type="ARBA" id="ARBA00022741"/>
    </source>
</evidence>
<dbReference type="Gene3D" id="3.30.470.20">
    <property type="entry name" value="ATP-grasp fold, B domain"/>
    <property type="match status" value="1"/>
</dbReference>
<dbReference type="Pfam" id="PF03133">
    <property type="entry name" value="TTL"/>
    <property type="match status" value="1"/>
</dbReference>
<dbReference type="Proteomes" id="UP000663881">
    <property type="component" value="Unassembled WGS sequence"/>
</dbReference>
<keyword evidence="2" id="KW-0547">Nucleotide-binding</keyword>
<feature type="region of interest" description="Disordered" evidence="4">
    <location>
        <begin position="886"/>
        <end position="960"/>
    </location>
</feature>
<dbReference type="GO" id="GO:0015631">
    <property type="term" value="F:tubulin binding"/>
    <property type="evidence" value="ECO:0007669"/>
    <property type="project" value="TreeGrafter"/>
</dbReference>
<keyword evidence="5" id="KW-0812">Transmembrane</keyword>
<dbReference type="AlphaFoldDB" id="A0A819ATY7"/>
<comment type="caution">
    <text evidence="6">The sequence shown here is derived from an EMBL/GenBank/DDBJ whole genome shotgun (WGS) entry which is preliminary data.</text>
</comment>
<evidence type="ECO:0008006" key="8">
    <source>
        <dbReference type="Google" id="ProtNLM"/>
    </source>
</evidence>
<keyword evidence="3" id="KW-0067">ATP-binding</keyword>
<evidence type="ECO:0000256" key="3">
    <source>
        <dbReference type="ARBA" id="ARBA00022840"/>
    </source>
</evidence>
<feature type="compositionally biased region" description="Low complexity" evidence="4">
    <location>
        <begin position="1009"/>
        <end position="1021"/>
    </location>
</feature>
<protein>
    <recommendedName>
        <fullName evidence="8">Tubulin polyglutamylase TTLL7-like</fullName>
    </recommendedName>
</protein>